<organism evidence="1 2">
    <name type="scientific">Panagrolaimus sp. PS1159</name>
    <dbReference type="NCBI Taxonomy" id="55785"/>
    <lineage>
        <taxon>Eukaryota</taxon>
        <taxon>Metazoa</taxon>
        <taxon>Ecdysozoa</taxon>
        <taxon>Nematoda</taxon>
        <taxon>Chromadorea</taxon>
        <taxon>Rhabditida</taxon>
        <taxon>Tylenchina</taxon>
        <taxon>Panagrolaimomorpha</taxon>
        <taxon>Panagrolaimoidea</taxon>
        <taxon>Panagrolaimidae</taxon>
        <taxon>Panagrolaimus</taxon>
    </lineage>
</organism>
<dbReference type="WBParaSite" id="PS1159_v2.g16135.t1">
    <property type="protein sequence ID" value="PS1159_v2.g16135.t1"/>
    <property type="gene ID" value="PS1159_v2.g16135"/>
</dbReference>
<evidence type="ECO:0000313" key="2">
    <source>
        <dbReference type="WBParaSite" id="PS1159_v2.g16135.t1"/>
    </source>
</evidence>
<dbReference type="Proteomes" id="UP000887580">
    <property type="component" value="Unplaced"/>
</dbReference>
<protein>
    <submittedName>
        <fullName evidence="2">Uncharacterized protein</fullName>
    </submittedName>
</protein>
<accession>A0AC35FD20</accession>
<proteinExistence type="predicted"/>
<reference evidence="2" key="1">
    <citation type="submission" date="2022-11" db="UniProtKB">
        <authorList>
            <consortium name="WormBaseParasite"/>
        </authorList>
    </citation>
    <scope>IDENTIFICATION</scope>
</reference>
<evidence type="ECO:0000313" key="1">
    <source>
        <dbReference type="Proteomes" id="UP000887580"/>
    </source>
</evidence>
<sequence length="79" mass="8649">FEFPRSQQNVPRPSEIANFKATQRLDTSSTQQPLQSQHHDDATIDADQDVSMVGQNDVVSHQSDTDSATANVGAKAPKR</sequence>
<name>A0AC35FD20_9BILA</name>